<dbReference type="InterPro" id="IPR013132">
    <property type="entry name" value="PseI/NeuA/B-like_N"/>
</dbReference>
<dbReference type="Gene3D" id="3.20.20.70">
    <property type="entry name" value="Aldolase class I"/>
    <property type="match status" value="1"/>
</dbReference>
<dbReference type="Proteomes" id="UP001063350">
    <property type="component" value="Chromosome"/>
</dbReference>
<dbReference type="SUPFAM" id="SSF51569">
    <property type="entry name" value="Aldolase"/>
    <property type="match status" value="1"/>
</dbReference>
<feature type="domain" description="PseI/NeuA/B-like" evidence="1">
    <location>
        <begin position="24"/>
        <end position="218"/>
    </location>
</feature>
<sequence length="236" mass="26727">MTVTFIAEVSSNHNQNLGRCYRFIETAAQIGCAAVKFQLFRIDKLFAPSVLQLSAEHRKRKQWELPTEFLPLLHEKCAEHDIAFSCTPFYLEAVNELAPFVSFYKIASYELLWKDLLIACAKTGKPVVLSTGMATMEEIDEAVTTLQAADCRDLTLLHCVSAYPTPVDQCNLAVIETLRQHFGCRVGWSDHSVSPAVMYRAVHRWKASMIEFHLDIDGQGAEYPWAIAGFRKKPQR</sequence>
<name>A0A915TZ81_9BACT</name>
<evidence type="ECO:0000313" key="2">
    <source>
        <dbReference type="EMBL" id="BCO08508.1"/>
    </source>
</evidence>
<dbReference type="PANTHER" id="PTHR42966:SF1">
    <property type="entry name" value="SIALIC ACID SYNTHASE"/>
    <property type="match status" value="1"/>
</dbReference>
<proteinExistence type="predicted"/>
<gene>
    <name evidence="2" type="ORF">GF1_08840</name>
</gene>
<organism evidence="2 3">
    <name type="scientific">Desulfolithobacter dissulfuricans</name>
    <dbReference type="NCBI Taxonomy" id="2795293"/>
    <lineage>
        <taxon>Bacteria</taxon>
        <taxon>Pseudomonadati</taxon>
        <taxon>Thermodesulfobacteriota</taxon>
        <taxon>Desulfobulbia</taxon>
        <taxon>Desulfobulbales</taxon>
        <taxon>Desulfobulbaceae</taxon>
        <taxon>Desulfolithobacter</taxon>
    </lineage>
</organism>
<dbReference type="EMBL" id="AP024233">
    <property type="protein sequence ID" value="BCO08508.1"/>
    <property type="molecule type" value="Genomic_DNA"/>
</dbReference>
<dbReference type="GO" id="GO:0047444">
    <property type="term" value="F:N-acylneuraminate-9-phosphate synthase activity"/>
    <property type="evidence" value="ECO:0007669"/>
    <property type="project" value="TreeGrafter"/>
</dbReference>
<dbReference type="AlphaFoldDB" id="A0A915TZ81"/>
<evidence type="ECO:0000259" key="1">
    <source>
        <dbReference type="Pfam" id="PF03102"/>
    </source>
</evidence>
<dbReference type="InterPro" id="IPR051690">
    <property type="entry name" value="PseI-like"/>
</dbReference>
<reference evidence="2" key="1">
    <citation type="submission" date="2020-12" db="EMBL/GenBank/DDBJ databases">
        <title>Desulfobium dissulfuricans gen. nov., sp. nov., a novel mesophilic, sulfate-reducing bacterium isolated from a deep-sea hydrothermal vent.</title>
        <authorList>
            <person name="Hashimoto Y."/>
            <person name="Tame A."/>
            <person name="Sawayama S."/>
            <person name="Miyazaki J."/>
            <person name="Takai K."/>
            <person name="Nakagawa S."/>
        </authorList>
    </citation>
    <scope>NUCLEOTIDE SEQUENCE</scope>
    <source>
        <strain evidence="2">GF1</strain>
    </source>
</reference>
<dbReference type="Pfam" id="PF03102">
    <property type="entry name" value="NeuB"/>
    <property type="match status" value="1"/>
</dbReference>
<keyword evidence="3" id="KW-1185">Reference proteome</keyword>
<dbReference type="GO" id="GO:0016051">
    <property type="term" value="P:carbohydrate biosynthetic process"/>
    <property type="evidence" value="ECO:0007669"/>
    <property type="project" value="InterPro"/>
</dbReference>
<dbReference type="KEGG" id="ddu:GF1_08840"/>
<evidence type="ECO:0000313" key="3">
    <source>
        <dbReference type="Proteomes" id="UP001063350"/>
    </source>
</evidence>
<dbReference type="PANTHER" id="PTHR42966">
    <property type="entry name" value="N-ACETYLNEURAMINATE SYNTHASE"/>
    <property type="match status" value="1"/>
</dbReference>
<protein>
    <submittedName>
        <fullName evidence="2">N-acetylneuraminic acid synthase</fullName>
    </submittedName>
</protein>
<dbReference type="InterPro" id="IPR013785">
    <property type="entry name" value="Aldolase_TIM"/>
</dbReference>
<accession>A0A915TZ81</accession>